<gene>
    <name evidence="9" type="ORF">FSW04_15200</name>
</gene>
<dbReference type="PANTHER" id="PTHR38459:SF1">
    <property type="entry name" value="PROPHAGE BACTOPRENOL-LINKED GLUCOSE TRANSLOCASE HOMOLOG"/>
    <property type="match status" value="1"/>
</dbReference>
<proteinExistence type="inferred from homology"/>
<evidence type="ECO:0000259" key="8">
    <source>
        <dbReference type="Pfam" id="PF04138"/>
    </source>
</evidence>
<dbReference type="AlphaFoldDB" id="A0A5B8U746"/>
<keyword evidence="3 7" id="KW-0812">Transmembrane</keyword>
<evidence type="ECO:0000256" key="4">
    <source>
        <dbReference type="ARBA" id="ARBA00022989"/>
    </source>
</evidence>
<evidence type="ECO:0000313" key="9">
    <source>
        <dbReference type="EMBL" id="QEC48787.1"/>
    </source>
</evidence>
<organism evidence="9 10">
    <name type="scientific">Baekduia soli</name>
    <dbReference type="NCBI Taxonomy" id="496014"/>
    <lineage>
        <taxon>Bacteria</taxon>
        <taxon>Bacillati</taxon>
        <taxon>Actinomycetota</taxon>
        <taxon>Thermoleophilia</taxon>
        <taxon>Solirubrobacterales</taxon>
        <taxon>Baekduiaceae</taxon>
        <taxon>Baekduia</taxon>
    </lineage>
</organism>
<reference evidence="9 10" key="1">
    <citation type="journal article" date="2018" name="J. Microbiol.">
        <title>Baekduia soli gen. nov., sp. nov., a novel bacterium isolated from the soil of Baekdu Mountain and proposal of a novel family name, Baekduiaceae fam. nov.</title>
        <authorList>
            <person name="An D.S."/>
            <person name="Siddiqi M.Z."/>
            <person name="Kim K.H."/>
            <person name="Yu H.S."/>
            <person name="Im W.T."/>
        </authorList>
    </citation>
    <scope>NUCLEOTIDE SEQUENCE [LARGE SCALE GENOMIC DNA]</scope>
    <source>
        <strain evidence="9 10">BR7-21</strain>
    </source>
</reference>
<dbReference type="GO" id="GO:0000271">
    <property type="term" value="P:polysaccharide biosynthetic process"/>
    <property type="evidence" value="ECO:0007669"/>
    <property type="project" value="InterPro"/>
</dbReference>
<dbReference type="KEGG" id="bsol:FSW04_15200"/>
<comment type="subcellular location">
    <subcellularLocation>
        <location evidence="1">Membrane</location>
        <topology evidence="1">Multi-pass membrane protein</topology>
    </subcellularLocation>
</comment>
<keyword evidence="4 7" id="KW-1133">Transmembrane helix</keyword>
<dbReference type="PANTHER" id="PTHR38459">
    <property type="entry name" value="PROPHAGE BACTOPRENOL-LINKED GLUCOSE TRANSLOCASE HOMOLOG"/>
    <property type="match status" value="1"/>
</dbReference>
<dbReference type="GO" id="GO:0005886">
    <property type="term" value="C:plasma membrane"/>
    <property type="evidence" value="ECO:0007669"/>
    <property type="project" value="TreeGrafter"/>
</dbReference>
<protein>
    <submittedName>
        <fullName evidence="9">GtrA family protein</fullName>
    </submittedName>
</protein>
<evidence type="ECO:0000313" key="10">
    <source>
        <dbReference type="Proteomes" id="UP000321805"/>
    </source>
</evidence>
<keyword evidence="5 7" id="KW-0472">Membrane</keyword>
<dbReference type="InterPro" id="IPR007267">
    <property type="entry name" value="GtrA_DPMS_TM"/>
</dbReference>
<feature type="transmembrane region" description="Helical" evidence="7">
    <location>
        <begin position="56"/>
        <end position="77"/>
    </location>
</feature>
<dbReference type="InterPro" id="IPR051401">
    <property type="entry name" value="GtrA_CellWall_Glycosyl"/>
</dbReference>
<keyword evidence="10" id="KW-1185">Reference proteome</keyword>
<evidence type="ECO:0000256" key="1">
    <source>
        <dbReference type="ARBA" id="ARBA00004141"/>
    </source>
</evidence>
<dbReference type="OrthoDB" id="3828151at2"/>
<feature type="transmembrane region" description="Helical" evidence="7">
    <location>
        <begin position="32"/>
        <end position="50"/>
    </location>
</feature>
<evidence type="ECO:0000256" key="7">
    <source>
        <dbReference type="SAM" id="Phobius"/>
    </source>
</evidence>
<feature type="transmembrane region" description="Helical" evidence="7">
    <location>
        <begin position="123"/>
        <end position="142"/>
    </location>
</feature>
<dbReference type="Proteomes" id="UP000321805">
    <property type="component" value="Chromosome"/>
</dbReference>
<sequence length="156" mass="16307">MPTTTTMSPVRQRSRVPGARGARAWRAEGGRLVRFCAVGVLNTMLTLAAFEALTHVGLPAAPASALGFALGAVNGYLINRRWTFRSTRHGTATLLRYVAVQAFGAALSAAGVALASSDLAVRHLAAEAVVLPIVTLVTYTLARRLVFGVPPAARAA</sequence>
<evidence type="ECO:0000256" key="6">
    <source>
        <dbReference type="SAM" id="MobiDB-lite"/>
    </source>
</evidence>
<evidence type="ECO:0000256" key="5">
    <source>
        <dbReference type="ARBA" id="ARBA00023136"/>
    </source>
</evidence>
<accession>A0A5B8U746</accession>
<evidence type="ECO:0000256" key="2">
    <source>
        <dbReference type="ARBA" id="ARBA00009399"/>
    </source>
</evidence>
<dbReference type="Pfam" id="PF04138">
    <property type="entry name" value="GtrA_DPMS_TM"/>
    <property type="match status" value="1"/>
</dbReference>
<feature type="domain" description="GtrA/DPMS transmembrane" evidence="8">
    <location>
        <begin position="34"/>
        <end position="147"/>
    </location>
</feature>
<feature type="transmembrane region" description="Helical" evidence="7">
    <location>
        <begin position="97"/>
        <end position="117"/>
    </location>
</feature>
<name>A0A5B8U746_9ACTN</name>
<feature type="compositionally biased region" description="Polar residues" evidence="6">
    <location>
        <begin position="1"/>
        <end position="11"/>
    </location>
</feature>
<dbReference type="EMBL" id="CP042430">
    <property type="protein sequence ID" value="QEC48787.1"/>
    <property type="molecule type" value="Genomic_DNA"/>
</dbReference>
<evidence type="ECO:0000256" key="3">
    <source>
        <dbReference type="ARBA" id="ARBA00022692"/>
    </source>
</evidence>
<feature type="region of interest" description="Disordered" evidence="6">
    <location>
        <begin position="1"/>
        <end position="21"/>
    </location>
</feature>
<comment type="similarity">
    <text evidence="2">Belongs to the GtrA family.</text>
</comment>